<sequence length="120" mass="13197">MRYTPTALGYLRTDVSGVSQQWDESEIRRLAARYGYDLAEIVPYDPASGRPPLARLKAQATRLDAEAVFVPSLEHFPDGEAPGSLVQRLDVVTVHPESTCSRRAVPPVPDRAPVRRVDGA</sequence>
<dbReference type="AlphaFoldDB" id="A0A386ZQP0"/>
<keyword evidence="3" id="KW-1185">Reference proteome</keyword>
<dbReference type="Proteomes" id="UP000267164">
    <property type="component" value="Chromosome"/>
</dbReference>
<reference evidence="2 3" key="1">
    <citation type="submission" date="2018-09" db="EMBL/GenBank/DDBJ databases">
        <title>Nocardia yunnanensis sp. nov., an actinomycete isolated from a soil sample.</title>
        <authorList>
            <person name="Zhang J."/>
        </authorList>
    </citation>
    <scope>NUCLEOTIDE SEQUENCE [LARGE SCALE GENOMIC DNA]</scope>
    <source>
        <strain evidence="2 3">CFHS0054</strain>
    </source>
</reference>
<protein>
    <recommendedName>
        <fullName evidence="4">Resolvase/invertase-type recombinase catalytic domain-containing protein</fullName>
    </recommendedName>
</protein>
<proteinExistence type="predicted"/>
<dbReference type="EMBL" id="CP032568">
    <property type="protein sequence ID" value="AYF79420.1"/>
    <property type="molecule type" value="Genomic_DNA"/>
</dbReference>
<dbReference type="OrthoDB" id="4559413at2"/>
<name>A0A386ZQP0_9NOCA</name>
<evidence type="ECO:0000313" key="2">
    <source>
        <dbReference type="EMBL" id="AYF79420.1"/>
    </source>
</evidence>
<gene>
    <name evidence="2" type="ORF">D7D52_26890</name>
</gene>
<accession>A0A386ZQP0</accession>
<dbReference type="KEGG" id="nyu:D7D52_26890"/>
<feature type="region of interest" description="Disordered" evidence="1">
    <location>
        <begin position="97"/>
        <end position="120"/>
    </location>
</feature>
<evidence type="ECO:0000313" key="3">
    <source>
        <dbReference type="Proteomes" id="UP000267164"/>
    </source>
</evidence>
<evidence type="ECO:0008006" key="4">
    <source>
        <dbReference type="Google" id="ProtNLM"/>
    </source>
</evidence>
<evidence type="ECO:0000256" key="1">
    <source>
        <dbReference type="SAM" id="MobiDB-lite"/>
    </source>
</evidence>
<organism evidence="2 3">
    <name type="scientific">Nocardia yunnanensis</name>
    <dbReference type="NCBI Taxonomy" id="2382165"/>
    <lineage>
        <taxon>Bacteria</taxon>
        <taxon>Bacillati</taxon>
        <taxon>Actinomycetota</taxon>
        <taxon>Actinomycetes</taxon>
        <taxon>Mycobacteriales</taxon>
        <taxon>Nocardiaceae</taxon>
        <taxon>Nocardia</taxon>
    </lineage>
</organism>